<feature type="non-terminal residue" evidence="2">
    <location>
        <position position="77"/>
    </location>
</feature>
<accession>A0A6G1L2D4</accession>
<dbReference type="Proteomes" id="UP000799436">
    <property type="component" value="Unassembled WGS sequence"/>
</dbReference>
<feature type="compositionally biased region" description="Basic and acidic residues" evidence="1">
    <location>
        <begin position="68"/>
        <end position="77"/>
    </location>
</feature>
<evidence type="ECO:0000313" key="2">
    <source>
        <dbReference type="EMBL" id="KAF2767093.1"/>
    </source>
</evidence>
<proteinExistence type="predicted"/>
<feature type="region of interest" description="Disordered" evidence="1">
    <location>
        <begin position="1"/>
        <end position="77"/>
    </location>
</feature>
<evidence type="ECO:0000256" key="1">
    <source>
        <dbReference type="SAM" id="MobiDB-lite"/>
    </source>
</evidence>
<name>A0A6G1L2D4_9PEZI</name>
<sequence length="77" mass="8840">MSSNTNRGDRQSLRHQRLPRSSDLPSPPVKSSRPTTPNFIDFPPRDPRLEEEKEGPPPTPPILRASRSHREKEYTLP</sequence>
<protein>
    <submittedName>
        <fullName evidence="2">Uncharacterized protein</fullName>
    </submittedName>
</protein>
<feature type="compositionally biased region" description="Basic and acidic residues" evidence="1">
    <location>
        <begin position="43"/>
        <end position="55"/>
    </location>
</feature>
<reference evidence="2" key="1">
    <citation type="journal article" date="2020" name="Stud. Mycol.">
        <title>101 Dothideomycetes genomes: a test case for predicting lifestyles and emergence of pathogens.</title>
        <authorList>
            <person name="Haridas S."/>
            <person name="Albert R."/>
            <person name="Binder M."/>
            <person name="Bloem J."/>
            <person name="Labutti K."/>
            <person name="Salamov A."/>
            <person name="Andreopoulos B."/>
            <person name="Baker S."/>
            <person name="Barry K."/>
            <person name="Bills G."/>
            <person name="Bluhm B."/>
            <person name="Cannon C."/>
            <person name="Castanera R."/>
            <person name="Culley D."/>
            <person name="Daum C."/>
            <person name="Ezra D."/>
            <person name="Gonzalez J."/>
            <person name="Henrissat B."/>
            <person name="Kuo A."/>
            <person name="Liang C."/>
            <person name="Lipzen A."/>
            <person name="Lutzoni F."/>
            <person name="Magnuson J."/>
            <person name="Mondo S."/>
            <person name="Nolan M."/>
            <person name="Ohm R."/>
            <person name="Pangilinan J."/>
            <person name="Park H.-J."/>
            <person name="Ramirez L."/>
            <person name="Alfaro M."/>
            <person name="Sun H."/>
            <person name="Tritt A."/>
            <person name="Yoshinaga Y."/>
            <person name="Zwiers L.-H."/>
            <person name="Turgeon B."/>
            <person name="Goodwin S."/>
            <person name="Spatafora J."/>
            <person name="Crous P."/>
            <person name="Grigoriev I."/>
        </authorList>
    </citation>
    <scope>NUCLEOTIDE SEQUENCE</scope>
    <source>
        <strain evidence="2">CBS 116005</strain>
    </source>
</reference>
<keyword evidence="3" id="KW-1185">Reference proteome</keyword>
<organism evidence="2 3">
    <name type="scientific">Teratosphaeria nubilosa</name>
    <dbReference type="NCBI Taxonomy" id="161662"/>
    <lineage>
        <taxon>Eukaryota</taxon>
        <taxon>Fungi</taxon>
        <taxon>Dikarya</taxon>
        <taxon>Ascomycota</taxon>
        <taxon>Pezizomycotina</taxon>
        <taxon>Dothideomycetes</taxon>
        <taxon>Dothideomycetidae</taxon>
        <taxon>Mycosphaerellales</taxon>
        <taxon>Teratosphaeriaceae</taxon>
        <taxon>Teratosphaeria</taxon>
    </lineage>
</organism>
<dbReference type="AlphaFoldDB" id="A0A6G1L2D4"/>
<dbReference type="EMBL" id="ML995861">
    <property type="protein sequence ID" value="KAF2767093.1"/>
    <property type="molecule type" value="Genomic_DNA"/>
</dbReference>
<gene>
    <name evidence="2" type="ORF">EJ03DRAFT_329508</name>
</gene>
<evidence type="ECO:0000313" key="3">
    <source>
        <dbReference type="Proteomes" id="UP000799436"/>
    </source>
</evidence>